<dbReference type="InterPro" id="IPR009091">
    <property type="entry name" value="RCC1/BLIP-II"/>
</dbReference>
<keyword evidence="1" id="KW-0677">Repeat</keyword>
<dbReference type="PRINTS" id="PR00633">
    <property type="entry name" value="RCCNDNSATION"/>
</dbReference>
<sequence length="444" mass="47386">MQNIFALGSNGSGQLGLGHTADVNEPTECLFCENPAKENQPGTKDETSSTRKRKVKRIACGGNHTLILFEDGSVYAAGEMFLDCAIGDGGDKYKFNRVVFRHGRSGPVIERFRDICATWSASFFVATIHTTNTSTGDGGEGGEEKEVVIALGTGGKGELGLGMGRTSSSPTTNNGYIEINSSMLQNFPPPGTSIRCIGSSAYHTVAILSDGEVYGWGAGRKGQLGRENSVRKVVWEPVRVAIAMGKGFVPDSVACGREFTFISGFVVDNEGKGEGEYMYTILGGGDKWGIVSGGPSLQTLRKSTPGRERYTASASWHGIYLHDILDNSGLAWGRNDRGQLGPLSGSLSTDQQAQLSDKQPIRSEAISQFVAGSEHAVALSFDNRTILACGWGEHGNCGPYTDEHGDVKGGRVCHIRLPDEVFQDEKAKVVRLAAGCATTWIVTS</sequence>
<dbReference type="PROSITE" id="PS50012">
    <property type="entry name" value="RCC1_3"/>
    <property type="match status" value="4"/>
</dbReference>
<feature type="repeat" description="RCC1" evidence="2">
    <location>
        <begin position="2"/>
        <end position="71"/>
    </location>
</feature>
<dbReference type="InterPro" id="IPR051709">
    <property type="entry name" value="Ub-ligase/GTPase-reg"/>
</dbReference>
<dbReference type="OrthoDB" id="5370059at2759"/>
<dbReference type="Gene3D" id="2.130.10.30">
    <property type="entry name" value="Regulator of chromosome condensation 1/beta-lactamase-inhibitor protein II"/>
    <property type="match status" value="2"/>
</dbReference>
<evidence type="ECO:0000256" key="3">
    <source>
        <dbReference type="SAM" id="MobiDB-lite"/>
    </source>
</evidence>
<dbReference type="GeneID" id="31007366"/>
<dbReference type="PANTHER" id="PTHR45622">
    <property type="entry name" value="UBIQUITIN-PROTEIN LIGASE E3A-RELATED"/>
    <property type="match status" value="1"/>
</dbReference>
<evidence type="ECO:0000313" key="5">
    <source>
        <dbReference type="Proteomes" id="UP000214365"/>
    </source>
</evidence>
<dbReference type="SUPFAM" id="SSF50985">
    <property type="entry name" value="RCC1/BLIP-II"/>
    <property type="match status" value="1"/>
</dbReference>
<dbReference type="InterPro" id="IPR000408">
    <property type="entry name" value="Reg_chr_condens"/>
</dbReference>
<dbReference type="GO" id="GO:0005737">
    <property type="term" value="C:cytoplasm"/>
    <property type="evidence" value="ECO:0007669"/>
    <property type="project" value="TreeGrafter"/>
</dbReference>
<evidence type="ECO:0000256" key="1">
    <source>
        <dbReference type="ARBA" id="ARBA00022737"/>
    </source>
</evidence>
<feature type="repeat" description="RCC1" evidence="2">
    <location>
        <begin position="327"/>
        <end position="382"/>
    </location>
</feature>
<dbReference type="PANTHER" id="PTHR45622:SF70">
    <property type="entry name" value="SECRETION-REGULATING GUANINE NUCLEOTIDE EXCHANGE FACTOR"/>
    <property type="match status" value="1"/>
</dbReference>
<evidence type="ECO:0008006" key="6">
    <source>
        <dbReference type="Google" id="ProtNLM"/>
    </source>
</evidence>
<evidence type="ECO:0000256" key="2">
    <source>
        <dbReference type="PROSITE-ProRule" id="PRU00235"/>
    </source>
</evidence>
<accession>A0A225ANX7</accession>
<comment type="caution">
    <text evidence="4">The sequence shown here is derived from an EMBL/GenBank/DDBJ whole genome shotgun (WGS) entry which is preliminary data.</text>
</comment>
<organism evidence="4 5">
    <name type="scientific">Talaromyces atroroseus</name>
    <dbReference type="NCBI Taxonomy" id="1441469"/>
    <lineage>
        <taxon>Eukaryota</taxon>
        <taxon>Fungi</taxon>
        <taxon>Dikarya</taxon>
        <taxon>Ascomycota</taxon>
        <taxon>Pezizomycotina</taxon>
        <taxon>Eurotiomycetes</taxon>
        <taxon>Eurotiomycetidae</taxon>
        <taxon>Eurotiales</taxon>
        <taxon>Trichocomaceae</taxon>
        <taxon>Talaromyces</taxon>
        <taxon>Talaromyces sect. Trachyspermi</taxon>
    </lineage>
</organism>
<proteinExistence type="predicted"/>
<feature type="repeat" description="RCC1" evidence="2">
    <location>
        <begin position="146"/>
        <end position="210"/>
    </location>
</feature>
<feature type="repeat" description="RCC1" evidence="2">
    <location>
        <begin position="211"/>
        <end position="266"/>
    </location>
</feature>
<evidence type="ECO:0000313" key="4">
    <source>
        <dbReference type="EMBL" id="OKL57299.1"/>
    </source>
</evidence>
<name>A0A225ANX7_TALAT</name>
<dbReference type="AlphaFoldDB" id="A0A225ANX7"/>
<dbReference type="Proteomes" id="UP000214365">
    <property type="component" value="Unassembled WGS sequence"/>
</dbReference>
<keyword evidence="5" id="KW-1185">Reference proteome</keyword>
<dbReference type="RefSeq" id="XP_020117420.1">
    <property type="nucleotide sequence ID" value="XM_020262522.1"/>
</dbReference>
<dbReference type="EMBL" id="LFMY01000012">
    <property type="protein sequence ID" value="OKL57299.1"/>
    <property type="molecule type" value="Genomic_DNA"/>
</dbReference>
<feature type="region of interest" description="Disordered" evidence="3">
    <location>
        <begin position="33"/>
        <end position="52"/>
    </location>
</feature>
<dbReference type="STRING" id="1441469.A0A225ANX7"/>
<gene>
    <name evidence="4" type="ORF">UA08_07610</name>
</gene>
<protein>
    <recommendedName>
        <fullName evidence="6">RCC1 repeat-containing protein</fullName>
    </recommendedName>
</protein>
<dbReference type="Pfam" id="PF00415">
    <property type="entry name" value="RCC1"/>
    <property type="match status" value="2"/>
</dbReference>
<reference evidence="4 5" key="1">
    <citation type="submission" date="2015-06" db="EMBL/GenBank/DDBJ databases">
        <title>Talaromyces atroroseus IBT 11181 draft genome.</title>
        <authorList>
            <person name="Rasmussen K.B."/>
            <person name="Rasmussen S."/>
            <person name="Petersen B."/>
            <person name="Sicheritz-Ponten T."/>
            <person name="Mortensen U.H."/>
            <person name="Thrane U."/>
        </authorList>
    </citation>
    <scope>NUCLEOTIDE SEQUENCE [LARGE SCALE GENOMIC DNA]</scope>
    <source>
        <strain evidence="4 5">IBT 11181</strain>
    </source>
</reference>